<dbReference type="Proteomes" id="UP000537141">
    <property type="component" value="Unassembled WGS sequence"/>
</dbReference>
<comment type="catalytic activity">
    <reaction evidence="3">
        <text>[protein]-peptidylproline (omega=180) = [protein]-peptidylproline (omega=0)</text>
        <dbReference type="Rhea" id="RHEA:16237"/>
        <dbReference type="Rhea" id="RHEA-COMP:10747"/>
        <dbReference type="Rhea" id="RHEA-COMP:10748"/>
        <dbReference type="ChEBI" id="CHEBI:83833"/>
        <dbReference type="ChEBI" id="CHEBI:83834"/>
        <dbReference type="EC" id="5.2.1.8"/>
    </reaction>
</comment>
<dbReference type="Gene3D" id="2.40.100.10">
    <property type="entry name" value="Cyclophilin-like"/>
    <property type="match status" value="1"/>
</dbReference>
<dbReference type="EC" id="5.2.1.8" evidence="3"/>
<evidence type="ECO:0000256" key="3">
    <source>
        <dbReference type="RuleBase" id="RU363019"/>
    </source>
</evidence>
<feature type="signal peptide" evidence="3">
    <location>
        <begin position="1"/>
        <end position="25"/>
    </location>
</feature>
<comment type="caution">
    <text evidence="5">The sequence shown here is derived from an EMBL/GenBank/DDBJ whole genome shotgun (WGS) entry which is preliminary data.</text>
</comment>
<dbReference type="GO" id="GO:0003755">
    <property type="term" value="F:peptidyl-prolyl cis-trans isomerase activity"/>
    <property type="evidence" value="ECO:0007669"/>
    <property type="project" value="UniProtKB-UniRule"/>
</dbReference>
<name>A0A7X0TTK6_9GAMM</name>
<dbReference type="InterPro" id="IPR044665">
    <property type="entry name" value="E_coli_cyclophilin_A-like"/>
</dbReference>
<sequence length="262" mass="28696">MIQSINKTFSSLALAVVMFSGTVQASIVEFNTSHGSFKVNLHDKTTPLTVANFLQYITSERYNNTIIHRSETNFVVQGGGFAFNDALPLKGIETFTSVKNEPVYSNVRGTIAMAKQANNPNSATSQWFVSLNDNSANLDVQNSGFTVFGEVIEDGMEVFDAIASLPRCNQTPTESGFKIDNVPVNNNEATSCETPGADNFVTIYNVTVLNDDDNTDNTLNSVKNTLINKSPEPEKESDSSGGNMFWLLLLTPLALFQLKRKK</sequence>
<dbReference type="AlphaFoldDB" id="A0A7X0TTK6"/>
<evidence type="ECO:0000256" key="1">
    <source>
        <dbReference type="ARBA" id="ARBA00023110"/>
    </source>
</evidence>
<evidence type="ECO:0000256" key="2">
    <source>
        <dbReference type="ARBA" id="ARBA00023235"/>
    </source>
</evidence>
<keyword evidence="3" id="KW-0732">Signal</keyword>
<feature type="chain" id="PRO_5031600956" description="Peptidyl-prolyl cis-trans isomerase" evidence="3">
    <location>
        <begin position="26"/>
        <end position="262"/>
    </location>
</feature>
<reference evidence="5 6" key="1">
    <citation type="submission" date="2020-08" db="EMBL/GenBank/DDBJ databases">
        <title>Genomic Encyclopedia of Type Strains, Phase IV (KMG-IV): sequencing the most valuable type-strain genomes for metagenomic binning, comparative biology and taxonomic classification.</title>
        <authorList>
            <person name="Goeker M."/>
        </authorList>
    </citation>
    <scope>NUCLEOTIDE SEQUENCE [LARGE SCALE GENOMIC DNA]</scope>
    <source>
        <strain evidence="5 6">DSM 26287</strain>
    </source>
</reference>
<evidence type="ECO:0000313" key="5">
    <source>
        <dbReference type="EMBL" id="MBB6543346.1"/>
    </source>
</evidence>
<dbReference type="PROSITE" id="PS50072">
    <property type="entry name" value="CSA_PPIASE_2"/>
    <property type="match status" value="1"/>
</dbReference>
<keyword evidence="2 3" id="KW-0413">Isomerase</keyword>
<keyword evidence="1 3" id="KW-0697">Rotamase</keyword>
<proteinExistence type="inferred from homology"/>
<comment type="similarity">
    <text evidence="3">Belongs to the cyclophilin-type PPIase family.</text>
</comment>
<keyword evidence="6" id="KW-1185">Reference proteome</keyword>
<dbReference type="Pfam" id="PF00160">
    <property type="entry name" value="Pro_isomerase"/>
    <property type="match status" value="1"/>
</dbReference>
<dbReference type="PANTHER" id="PTHR43246">
    <property type="entry name" value="PEPTIDYL-PROLYL CIS-TRANS ISOMERASE CYP38, CHLOROPLASTIC"/>
    <property type="match status" value="1"/>
</dbReference>
<accession>A0A7X0TTK6</accession>
<dbReference type="RefSeq" id="WP_246454940.1">
    <property type="nucleotide sequence ID" value="NZ_AP027362.1"/>
</dbReference>
<dbReference type="PRINTS" id="PR00153">
    <property type="entry name" value="CSAPPISMRASE"/>
</dbReference>
<dbReference type="InterPro" id="IPR002130">
    <property type="entry name" value="Cyclophilin-type_PPIase_dom"/>
</dbReference>
<dbReference type="InterPro" id="IPR029000">
    <property type="entry name" value="Cyclophilin-like_dom_sf"/>
</dbReference>
<organism evidence="5 6">
    <name type="scientific">Thalassotalea piscium</name>
    <dbReference type="NCBI Taxonomy" id="1230533"/>
    <lineage>
        <taxon>Bacteria</taxon>
        <taxon>Pseudomonadati</taxon>
        <taxon>Pseudomonadota</taxon>
        <taxon>Gammaproteobacteria</taxon>
        <taxon>Alteromonadales</taxon>
        <taxon>Colwelliaceae</taxon>
        <taxon>Thalassotalea</taxon>
    </lineage>
</organism>
<evidence type="ECO:0000259" key="4">
    <source>
        <dbReference type="PROSITE" id="PS50072"/>
    </source>
</evidence>
<dbReference type="SUPFAM" id="SSF50891">
    <property type="entry name" value="Cyclophilin-like"/>
    <property type="match status" value="1"/>
</dbReference>
<feature type="domain" description="PPIase cyclophilin-type" evidence="4">
    <location>
        <begin position="24"/>
        <end position="194"/>
    </location>
</feature>
<gene>
    <name evidence="5" type="ORF">HNQ55_001861</name>
</gene>
<comment type="function">
    <text evidence="3">PPIases accelerate the folding of proteins. It catalyzes the cis-trans isomerization of proline imidic peptide bonds in oligopeptides.</text>
</comment>
<evidence type="ECO:0000313" key="6">
    <source>
        <dbReference type="Proteomes" id="UP000537141"/>
    </source>
</evidence>
<dbReference type="EMBL" id="JACHHU010000013">
    <property type="protein sequence ID" value="MBB6543346.1"/>
    <property type="molecule type" value="Genomic_DNA"/>
</dbReference>
<protein>
    <recommendedName>
        <fullName evidence="3">Peptidyl-prolyl cis-trans isomerase</fullName>
        <shortName evidence="3">PPIase</shortName>
        <ecNumber evidence="3">5.2.1.8</ecNumber>
    </recommendedName>
</protein>